<comment type="caution">
    <text evidence="2">The sequence shown here is derived from an EMBL/GenBank/DDBJ whole genome shotgun (WGS) entry which is preliminary data.</text>
</comment>
<dbReference type="GO" id="GO:0016747">
    <property type="term" value="F:acyltransferase activity, transferring groups other than amino-acyl groups"/>
    <property type="evidence" value="ECO:0007669"/>
    <property type="project" value="InterPro"/>
</dbReference>
<dbReference type="Pfam" id="PF00583">
    <property type="entry name" value="Acetyltransf_1"/>
    <property type="match status" value="1"/>
</dbReference>
<evidence type="ECO:0000313" key="2">
    <source>
        <dbReference type="EMBL" id="GMI02691.1"/>
    </source>
</evidence>
<dbReference type="PROSITE" id="PS51186">
    <property type="entry name" value="GNAT"/>
    <property type="match status" value="1"/>
</dbReference>
<reference evidence="3" key="1">
    <citation type="journal article" date="2023" name="Commun. Biol.">
        <title>Genome analysis of Parmales, the sister group of diatoms, reveals the evolutionary specialization of diatoms from phago-mixotrophs to photoautotrophs.</title>
        <authorList>
            <person name="Ban H."/>
            <person name="Sato S."/>
            <person name="Yoshikawa S."/>
            <person name="Yamada K."/>
            <person name="Nakamura Y."/>
            <person name="Ichinomiya M."/>
            <person name="Sato N."/>
            <person name="Blanc-Mathieu R."/>
            <person name="Endo H."/>
            <person name="Kuwata A."/>
            <person name="Ogata H."/>
        </authorList>
    </citation>
    <scope>NUCLEOTIDE SEQUENCE [LARGE SCALE GENOMIC DNA]</scope>
    <source>
        <strain evidence="3">NIES 3700</strain>
    </source>
</reference>
<dbReference type="CDD" id="cd04301">
    <property type="entry name" value="NAT_SF"/>
    <property type="match status" value="1"/>
</dbReference>
<dbReference type="PANTHER" id="PTHR42791:SF1">
    <property type="entry name" value="N-ACETYLTRANSFERASE DOMAIN-CONTAINING PROTEIN"/>
    <property type="match status" value="1"/>
</dbReference>
<dbReference type="InterPro" id="IPR000182">
    <property type="entry name" value="GNAT_dom"/>
</dbReference>
<gene>
    <name evidence="2" type="ORF">TrLO_g6856</name>
</gene>
<feature type="domain" description="N-acetyltransferase" evidence="1">
    <location>
        <begin position="96"/>
        <end position="228"/>
    </location>
</feature>
<dbReference type="InterPro" id="IPR052523">
    <property type="entry name" value="Trichothecene_AcTrans"/>
</dbReference>
<protein>
    <recommendedName>
        <fullName evidence="1">N-acetyltransferase domain-containing protein</fullName>
    </recommendedName>
</protein>
<sequence>MPAPVFTSNLGFANPYGSTSSKVNQLFKSKNQRKATNGMLIQRVPPESPLFVETVQVLGKGECGSEKTAPDPLLDWVFAGTEKQAGCKPLGSKPSEYRREWFKWMASYCAWFSVARGGLYALVDQISGKVMAAASTGPPNTAYKKDSGPSYFYVVMFATLPEAQGRGCGKALLNFLGEVADADGVVAFLETAGVRNVGFYNTGGYEEVVRSPVAGFKGDGIGMIRRKRSAMAVTQQEKEEEEVDCPFIAKRPSGPLSNYCRTCGAHKSGHD</sequence>
<dbReference type="Proteomes" id="UP001165122">
    <property type="component" value="Unassembled WGS sequence"/>
</dbReference>
<evidence type="ECO:0000259" key="1">
    <source>
        <dbReference type="PROSITE" id="PS51186"/>
    </source>
</evidence>
<accession>A0A9W7CAL4</accession>
<keyword evidence="3" id="KW-1185">Reference proteome</keyword>
<dbReference type="InterPro" id="IPR016181">
    <property type="entry name" value="Acyl_CoA_acyltransferase"/>
</dbReference>
<dbReference type="SUPFAM" id="SSF55729">
    <property type="entry name" value="Acyl-CoA N-acyltransferases (Nat)"/>
    <property type="match status" value="1"/>
</dbReference>
<dbReference type="EMBL" id="BRXW01000047">
    <property type="protein sequence ID" value="GMI02691.1"/>
    <property type="molecule type" value="Genomic_DNA"/>
</dbReference>
<dbReference type="OrthoDB" id="512662at2759"/>
<organism evidence="2 3">
    <name type="scientific">Triparma laevis f. longispina</name>
    <dbReference type="NCBI Taxonomy" id="1714387"/>
    <lineage>
        <taxon>Eukaryota</taxon>
        <taxon>Sar</taxon>
        <taxon>Stramenopiles</taxon>
        <taxon>Ochrophyta</taxon>
        <taxon>Bolidophyceae</taxon>
        <taxon>Parmales</taxon>
        <taxon>Triparmaceae</taxon>
        <taxon>Triparma</taxon>
    </lineage>
</organism>
<dbReference type="PANTHER" id="PTHR42791">
    <property type="entry name" value="GNAT FAMILY ACETYLTRANSFERASE"/>
    <property type="match status" value="1"/>
</dbReference>
<proteinExistence type="predicted"/>
<dbReference type="AlphaFoldDB" id="A0A9W7CAL4"/>
<name>A0A9W7CAL4_9STRA</name>
<dbReference type="Gene3D" id="3.40.630.30">
    <property type="match status" value="1"/>
</dbReference>
<evidence type="ECO:0000313" key="3">
    <source>
        <dbReference type="Proteomes" id="UP001165122"/>
    </source>
</evidence>